<dbReference type="Pfam" id="PF00797">
    <property type="entry name" value="Acetyltransf_2"/>
    <property type="match status" value="1"/>
</dbReference>
<dbReference type="OrthoDB" id="7181050at2"/>
<organism evidence="3 4">
    <name type="scientific">Saccharothrix saharensis</name>
    <dbReference type="NCBI Taxonomy" id="571190"/>
    <lineage>
        <taxon>Bacteria</taxon>
        <taxon>Bacillati</taxon>
        <taxon>Actinomycetota</taxon>
        <taxon>Actinomycetes</taxon>
        <taxon>Pseudonocardiales</taxon>
        <taxon>Pseudonocardiaceae</taxon>
        <taxon>Saccharothrix</taxon>
    </lineage>
</organism>
<gene>
    <name evidence="3" type="ORF">FHX81_0881</name>
</gene>
<sequence>MRAEDQWESDRLDVDTYLERLGITGPLDPTPGTLRLLHRAHVTTIPFENLDVVLGRGVDLDLGAMQAKLLESRRGGYCYEHNLLFAALLERLGYRVTRLHARPDLQYPKPLPRTHMALRVELEDGTAYLADVGFGDSGPLDPVPFADGEVSEQAGWTYRLTEEPDRAQPWCLHLRRGDEWFPVYRFTLEAHHRIDAVVANHFISTHQRSPFVGRVFLERIAEQWRLNLNNRTLTLRHADGGREESSVDDDRFGDVLADRFGIVLNDSELKSVLAVLPD</sequence>
<reference evidence="3 4" key="1">
    <citation type="submission" date="2019-06" db="EMBL/GenBank/DDBJ databases">
        <title>Sequencing the genomes of 1000 actinobacteria strains.</title>
        <authorList>
            <person name="Klenk H.-P."/>
        </authorList>
    </citation>
    <scope>NUCLEOTIDE SEQUENCE [LARGE SCALE GENOMIC DNA]</scope>
    <source>
        <strain evidence="3 4">DSM 45456</strain>
    </source>
</reference>
<dbReference type="Gene3D" id="2.40.128.150">
    <property type="entry name" value="Cysteine proteinases"/>
    <property type="match status" value="1"/>
</dbReference>
<dbReference type="GO" id="GO:0016407">
    <property type="term" value="F:acetyltransferase activity"/>
    <property type="evidence" value="ECO:0007669"/>
    <property type="project" value="InterPro"/>
</dbReference>
<dbReference type="InterPro" id="IPR001447">
    <property type="entry name" value="Arylamine_N-AcTrfase"/>
</dbReference>
<proteinExistence type="inferred from homology"/>
<dbReference type="SUPFAM" id="SSF54001">
    <property type="entry name" value="Cysteine proteinases"/>
    <property type="match status" value="1"/>
</dbReference>
<evidence type="ECO:0000313" key="3">
    <source>
        <dbReference type="EMBL" id="TQM78609.1"/>
    </source>
</evidence>
<keyword evidence="4" id="KW-1185">Reference proteome</keyword>
<accession>A0A543J707</accession>
<name>A0A543J707_9PSEU</name>
<comment type="similarity">
    <text evidence="1 2">Belongs to the arylamine N-acetyltransferase family.</text>
</comment>
<dbReference type="EMBL" id="VFPP01000001">
    <property type="protein sequence ID" value="TQM78609.1"/>
    <property type="molecule type" value="Genomic_DNA"/>
</dbReference>
<evidence type="ECO:0000256" key="2">
    <source>
        <dbReference type="RuleBase" id="RU003452"/>
    </source>
</evidence>
<evidence type="ECO:0000256" key="1">
    <source>
        <dbReference type="ARBA" id="ARBA00006547"/>
    </source>
</evidence>
<dbReference type="InterPro" id="IPR038765">
    <property type="entry name" value="Papain-like_cys_pep_sf"/>
</dbReference>
<dbReference type="AlphaFoldDB" id="A0A543J707"/>
<dbReference type="PANTHER" id="PTHR11786">
    <property type="entry name" value="N-HYDROXYARYLAMINE O-ACETYLTRANSFERASE"/>
    <property type="match status" value="1"/>
</dbReference>
<comment type="caution">
    <text evidence="3">The sequence shown here is derived from an EMBL/GenBank/DDBJ whole genome shotgun (WGS) entry which is preliminary data.</text>
</comment>
<protein>
    <submittedName>
        <fullName evidence="3">N-hydroxyarylamine O-acetyltransferase</fullName>
    </submittedName>
</protein>
<dbReference type="RefSeq" id="WP_141975320.1">
    <property type="nucleotide sequence ID" value="NZ_VFPP01000001.1"/>
</dbReference>
<keyword evidence="3" id="KW-0808">Transferase</keyword>
<dbReference type="Proteomes" id="UP000316628">
    <property type="component" value="Unassembled WGS sequence"/>
</dbReference>
<dbReference type="PRINTS" id="PR01543">
    <property type="entry name" value="ANATRNSFRASE"/>
</dbReference>
<dbReference type="Gene3D" id="3.30.2140.10">
    <property type="entry name" value="Arylamine N-acetyltransferase"/>
    <property type="match status" value="1"/>
</dbReference>
<dbReference type="PANTHER" id="PTHR11786:SF0">
    <property type="entry name" value="ARYLAMINE N-ACETYLTRANSFERASE 4-RELATED"/>
    <property type="match status" value="1"/>
</dbReference>
<evidence type="ECO:0000313" key="4">
    <source>
        <dbReference type="Proteomes" id="UP000316628"/>
    </source>
</evidence>